<keyword evidence="1" id="KW-0472">Membrane</keyword>
<dbReference type="Proteomes" id="UP000282321">
    <property type="component" value="Unassembled WGS sequence"/>
</dbReference>
<sequence>MKFLFTPGEYVNFFKKTLRQLFEKNNSPTDIALGVSIGVVIAIIPIYGLQTIAALGIAALLRRYKINKMAIILGSQLSIPPLAPFIFALDYGVGNIITGKSWIWIKLGSGTLAQIGRGYTIILLGSLVLAPIVFFLSYEITKKIIYSLKKSR</sequence>
<evidence type="ECO:0000313" key="3">
    <source>
        <dbReference type="EMBL" id="RKX66071.1"/>
    </source>
</evidence>
<keyword evidence="1" id="KW-0812">Transmembrane</keyword>
<feature type="transmembrane region" description="Helical" evidence="1">
    <location>
        <begin position="31"/>
        <end position="61"/>
    </location>
</feature>
<keyword evidence="1" id="KW-1133">Transmembrane helix</keyword>
<dbReference type="InterPro" id="IPR018639">
    <property type="entry name" value="DUF2062"/>
</dbReference>
<protein>
    <recommendedName>
        <fullName evidence="2">DUF2062 domain-containing protein</fullName>
    </recommendedName>
</protein>
<proteinExistence type="predicted"/>
<name>A0A660S7Q4_UNCT6</name>
<evidence type="ECO:0000256" key="1">
    <source>
        <dbReference type="SAM" id="Phobius"/>
    </source>
</evidence>
<reference evidence="3 4" key="1">
    <citation type="submission" date="2018-06" db="EMBL/GenBank/DDBJ databases">
        <title>Extensive metabolic versatility and redundancy in microbially diverse, dynamic hydrothermal sediments.</title>
        <authorList>
            <person name="Dombrowski N."/>
            <person name="Teske A."/>
            <person name="Baker B.J."/>
        </authorList>
    </citation>
    <scope>NUCLEOTIDE SEQUENCE [LARGE SCALE GENOMIC DNA]</scope>
    <source>
        <strain evidence="3">B35_G9</strain>
    </source>
</reference>
<dbReference type="EMBL" id="QNBC01000057">
    <property type="protein sequence ID" value="RKX66071.1"/>
    <property type="molecule type" value="Genomic_DNA"/>
</dbReference>
<feature type="domain" description="DUF2062" evidence="2">
    <location>
        <begin position="13"/>
        <end position="148"/>
    </location>
</feature>
<dbReference type="PANTHER" id="PTHR40547">
    <property type="entry name" value="SLL0298 PROTEIN"/>
    <property type="match status" value="1"/>
</dbReference>
<dbReference type="Pfam" id="PF09835">
    <property type="entry name" value="DUF2062"/>
    <property type="match status" value="1"/>
</dbReference>
<comment type="caution">
    <text evidence="3">The sequence shown here is derived from an EMBL/GenBank/DDBJ whole genome shotgun (WGS) entry which is preliminary data.</text>
</comment>
<gene>
    <name evidence="3" type="ORF">DRP44_04905</name>
</gene>
<feature type="transmembrane region" description="Helical" evidence="1">
    <location>
        <begin position="117"/>
        <end position="140"/>
    </location>
</feature>
<evidence type="ECO:0000313" key="4">
    <source>
        <dbReference type="Proteomes" id="UP000282321"/>
    </source>
</evidence>
<feature type="transmembrane region" description="Helical" evidence="1">
    <location>
        <begin position="82"/>
        <end position="105"/>
    </location>
</feature>
<dbReference type="AlphaFoldDB" id="A0A660S7Q4"/>
<organism evidence="3 4">
    <name type="scientific">candidate division TA06 bacterium</name>
    <dbReference type="NCBI Taxonomy" id="2250710"/>
    <lineage>
        <taxon>Bacteria</taxon>
        <taxon>Bacteria division TA06</taxon>
    </lineage>
</organism>
<accession>A0A660S7Q4</accession>
<dbReference type="PANTHER" id="PTHR40547:SF1">
    <property type="entry name" value="SLL0298 PROTEIN"/>
    <property type="match status" value="1"/>
</dbReference>
<evidence type="ECO:0000259" key="2">
    <source>
        <dbReference type="Pfam" id="PF09835"/>
    </source>
</evidence>